<name>A0A0S4KQ29_9BACT</name>
<feature type="domain" description="Nucleoside phosphorylase" evidence="1">
    <location>
        <begin position="24"/>
        <end position="217"/>
    </location>
</feature>
<dbReference type="GO" id="GO:0008930">
    <property type="term" value="F:methylthioadenosine nucleosidase activity"/>
    <property type="evidence" value="ECO:0007669"/>
    <property type="project" value="TreeGrafter"/>
</dbReference>
<dbReference type="PANTHER" id="PTHR46832:SF1">
    <property type="entry name" value="5'-METHYLTHIOADENOSINE_S-ADENOSYLHOMOCYSTEINE NUCLEOSIDASE"/>
    <property type="match status" value="1"/>
</dbReference>
<dbReference type="Proteomes" id="UP000066284">
    <property type="component" value="Chromosome 1"/>
</dbReference>
<dbReference type="GO" id="GO:0005829">
    <property type="term" value="C:cytosol"/>
    <property type="evidence" value="ECO:0007669"/>
    <property type="project" value="TreeGrafter"/>
</dbReference>
<dbReference type="InterPro" id="IPR000845">
    <property type="entry name" value="Nucleoside_phosphorylase_d"/>
</dbReference>
<keyword evidence="2" id="KW-0326">Glycosidase</keyword>
<organism evidence="2 3">
    <name type="scientific">Candidatus Nitrospira inopinata</name>
    <dbReference type="NCBI Taxonomy" id="1715989"/>
    <lineage>
        <taxon>Bacteria</taxon>
        <taxon>Pseudomonadati</taxon>
        <taxon>Nitrospirota</taxon>
        <taxon>Nitrospiria</taxon>
        <taxon>Nitrospirales</taxon>
        <taxon>Nitrospiraceae</taxon>
        <taxon>Nitrospira</taxon>
    </lineage>
</organism>
<dbReference type="InterPro" id="IPR035994">
    <property type="entry name" value="Nucleoside_phosphorylase_sf"/>
</dbReference>
<dbReference type="OrthoDB" id="261107at2"/>
<dbReference type="Pfam" id="PF01048">
    <property type="entry name" value="PNP_UDP_1"/>
    <property type="match status" value="1"/>
</dbReference>
<dbReference type="AlphaFoldDB" id="A0A0S4KQ29"/>
<dbReference type="Gene3D" id="3.40.50.1580">
    <property type="entry name" value="Nucleoside phosphorylase domain"/>
    <property type="match status" value="1"/>
</dbReference>
<dbReference type="GO" id="GO:0009116">
    <property type="term" value="P:nucleoside metabolic process"/>
    <property type="evidence" value="ECO:0007669"/>
    <property type="project" value="InterPro"/>
</dbReference>
<reference evidence="3" key="1">
    <citation type="submission" date="2015-09" db="EMBL/GenBank/DDBJ databases">
        <authorList>
            <person name="Daims H."/>
        </authorList>
    </citation>
    <scope>NUCLEOTIDE SEQUENCE [LARGE SCALE GENOMIC DNA]</scope>
</reference>
<dbReference type="SUPFAM" id="SSF53167">
    <property type="entry name" value="Purine and uridine phosphorylases"/>
    <property type="match status" value="1"/>
</dbReference>
<dbReference type="GO" id="GO:0008782">
    <property type="term" value="F:adenosylhomocysteine nucleosidase activity"/>
    <property type="evidence" value="ECO:0007669"/>
    <property type="project" value="UniProtKB-EC"/>
</dbReference>
<evidence type="ECO:0000259" key="1">
    <source>
        <dbReference type="Pfam" id="PF01048"/>
    </source>
</evidence>
<evidence type="ECO:0000313" key="2">
    <source>
        <dbReference type="EMBL" id="CUQ66545.1"/>
    </source>
</evidence>
<dbReference type="KEGG" id="nio:NITINOP_1570"/>
<accession>A0A0S4KQ29</accession>
<dbReference type="GO" id="GO:0019284">
    <property type="term" value="P:L-methionine salvage from S-adenosylmethionine"/>
    <property type="evidence" value="ECO:0007669"/>
    <property type="project" value="TreeGrafter"/>
</dbReference>
<keyword evidence="2" id="KW-0378">Hydrolase</keyword>
<dbReference type="RefSeq" id="WP_062484549.1">
    <property type="nucleotide sequence ID" value="NZ_LN885086.1"/>
</dbReference>
<dbReference type="PANTHER" id="PTHR46832">
    <property type="entry name" value="5'-METHYLTHIOADENOSINE/S-ADENOSYLHOMOCYSTEINE NUCLEOSIDASE"/>
    <property type="match status" value="1"/>
</dbReference>
<evidence type="ECO:0000313" key="3">
    <source>
        <dbReference type="Proteomes" id="UP000066284"/>
    </source>
</evidence>
<dbReference type="EMBL" id="LN885086">
    <property type="protein sequence ID" value="CUQ66545.1"/>
    <property type="molecule type" value="Genomic_DNA"/>
</dbReference>
<gene>
    <name evidence="2" type="ORF">NITINOP_1570</name>
</gene>
<protein>
    <submittedName>
        <fullName evidence="2">Putative Adenosylhomocysteine nucleosidase</fullName>
        <ecNumber evidence="2">3.2.2.9</ecNumber>
    </submittedName>
</protein>
<dbReference type="EC" id="3.2.2.9" evidence="2"/>
<keyword evidence="3" id="KW-1185">Reference proteome</keyword>
<sequence length="278" mass="30124">MTAEDSASPIDSFPLPGMTPIKRVALFAATSWEIEAVRAAFGTETRQDVARQDVDGTAVLVCKGGTREYWLTKTGIGPEKASRAARKLLMRQPFTLAVSTGFACALVPTEIGALLLGREVIAIEKGDAGRLSVMEIPEDEGDMMIRFAQVSGQANHVGRFVSTDRIVGSATDKRYFARLTGAVGLDMESAALAEEARRARVPFVIVRTVSDLLDEDLSLDFNLFLQPAGWLKGMASVAGHPSRLAGLWRLRRQSRTAAGNLTAFFRRYVGTVAGRFEA</sequence>
<dbReference type="STRING" id="1715989.NITINOP_1570"/>
<proteinExistence type="predicted"/>